<accession>A0AAN5YGS5</accession>
<dbReference type="PANTHER" id="PTHR48081:SF3">
    <property type="entry name" value="ALPHA_BETA HYDROLASE FOLD-3 DOMAIN-CONTAINING PROTEIN"/>
    <property type="match status" value="1"/>
</dbReference>
<dbReference type="InterPro" id="IPR013094">
    <property type="entry name" value="AB_hydrolase_3"/>
</dbReference>
<sequence>MDAKFGAFDEVEVTYKTVGGTPLKTSILIPKNTKGKKCPVLVHFHGGGLIVGDKMIVQLAESHGAIIVTPNYRLIPEAKAIDILDDVKDFWSWLHSSLPNEVERVRKGLSPQLSKIAVAGESAGGYLSLQSAFLFPDARISVVLAQYATLDIDSPFYNPPPTSPLRGDSIVSDYLANLEPGSVRVSSPLPDRWDLCEAILAEGRHRELIGNEDKVHLMSALKHAQNPPPVWLAQGADDSIMPIKTAINFVEQMKKTHPSTPLHFSIQPGPHGFDCMSTLDEEWVKEGCKFVERYWPLTDQK</sequence>
<reference evidence="3" key="1">
    <citation type="journal article" date="2020" name="bioRxiv">
        <title>Genomic and phenotypic heterogeneity of clinical isolates of the human pathogens Aspergillus fumigatus, Aspergillus lentulus and Aspergillus fumigatiaffinis.</title>
        <authorList>
            <person name="dos Santos R.A.C."/>
            <person name="Steenwyk J.L."/>
            <person name="Rivero-Menendez O."/>
            <person name="Mead M.E."/>
            <person name="Silva L.P."/>
            <person name="Bastos R.W."/>
            <person name="Alastruey-Izquierdo A."/>
            <person name="Goldman G.H."/>
            <person name="Rokas A."/>
        </authorList>
    </citation>
    <scope>NUCLEOTIDE SEQUENCE</scope>
    <source>
        <strain evidence="3">CNM-CM8927</strain>
    </source>
</reference>
<feature type="domain" description="Alpha/beta hydrolase fold-3" evidence="2">
    <location>
        <begin position="41"/>
        <end position="151"/>
    </location>
</feature>
<dbReference type="Pfam" id="PF07859">
    <property type="entry name" value="Abhydrolase_3"/>
    <property type="match status" value="1"/>
</dbReference>
<dbReference type="EMBL" id="JAAAPU010000220">
    <property type="protein sequence ID" value="KAF4200208.1"/>
    <property type="molecule type" value="Genomic_DNA"/>
</dbReference>
<dbReference type="AlphaFoldDB" id="A0AAN5YGS5"/>
<dbReference type="Proteomes" id="UP000649114">
    <property type="component" value="Unassembled WGS sequence"/>
</dbReference>
<dbReference type="Gene3D" id="3.40.50.1820">
    <property type="entry name" value="alpha/beta hydrolase"/>
    <property type="match status" value="1"/>
</dbReference>
<dbReference type="InterPro" id="IPR050300">
    <property type="entry name" value="GDXG_lipolytic_enzyme"/>
</dbReference>
<evidence type="ECO:0000313" key="4">
    <source>
        <dbReference type="Proteomes" id="UP000649114"/>
    </source>
</evidence>
<evidence type="ECO:0000259" key="2">
    <source>
        <dbReference type="Pfam" id="PF07859"/>
    </source>
</evidence>
<proteinExistence type="predicted"/>
<gene>
    <name evidence="3" type="ORF">CNMCM8927_003787</name>
</gene>
<protein>
    <recommendedName>
        <fullName evidence="2">Alpha/beta hydrolase fold-3 domain-containing protein</fullName>
    </recommendedName>
</protein>
<dbReference type="PANTHER" id="PTHR48081">
    <property type="entry name" value="AB HYDROLASE SUPERFAMILY PROTEIN C4A8.06C"/>
    <property type="match status" value="1"/>
</dbReference>
<dbReference type="InterPro" id="IPR029058">
    <property type="entry name" value="AB_hydrolase_fold"/>
</dbReference>
<dbReference type="SUPFAM" id="SSF53474">
    <property type="entry name" value="alpha/beta-Hydrolases"/>
    <property type="match status" value="1"/>
</dbReference>
<evidence type="ECO:0000256" key="1">
    <source>
        <dbReference type="ARBA" id="ARBA00022801"/>
    </source>
</evidence>
<organism evidence="3 4">
    <name type="scientific">Aspergillus lentulus</name>
    <dbReference type="NCBI Taxonomy" id="293939"/>
    <lineage>
        <taxon>Eukaryota</taxon>
        <taxon>Fungi</taxon>
        <taxon>Dikarya</taxon>
        <taxon>Ascomycota</taxon>
        <taxon>Pezizomycotina</taxon>
        <taxon>Eurotiomycetes</taxon>
        <taxon>Eurotiomycetidae</taxon>
        <taxon>Eurotiales</taxon>
        <taxon>Aspergillaceae</taxon>
        <taxon>Aspergillus</taxon>
        <taxon>Aspergillus subgen. Fumigati</taxon>
    </lineage>
</organism>
<evidence type="ECO:0000313" key="3">
    <source>
        <dbReference type="EMBL" id="KAF4200208.1"/>
    </source>
</evidence>
<comment type="caution">
    <text evidence="3">The sequence shown here is derived from an EMBL/GenBank/DDBJ whole genome shotgun (WGS) entry which is preliminary data.</text>
</comment>
<name>A0AAN5YGS5_ASPLE</name>
<keyword evidence="1" id="KW-0378">Hydrolase</keyword>
<dbReference type="GO" id="GO:0016787">
    <property type="term" value="F:hydrolase activity"/>
    <property type="evidence" value="ECO:0007669"/>
    <property type="project" value="UniProtKB-KW"/>
</dbReference>
<reference evidence="3" key="2">
    <citation type="submission" date="2020-04" db="EMBL/GenBank/DDBJ databases">
        <authorList>
            <person name="Santos R.A.C."/>
            <person name="Steenwyk J.L."/>
            <person name="Rivero-Menendez O."/>
            <person name="Mead M.E."/>
            <person name="Silva L.P."/>
            <person name="Bastos R.W."/>
            <person name="Alastruey-Izquierdo A."/>
            <person name="Goldman G.H."/>
            <person name="Rokas A."/>
        </authorList>
    </citation>
    <scope>NUCLEOTIDE SEQUENCE</scope>
    <source>
        <strain evidence="3">CNM-CM8927</strain>
    </source>
</reference>